<dbReference type="AlphaFoldDB" id="A0A934KPV6"/>
<keyword evidence="4 7" id="KW-0573">Peptidoglycan synthesis</keyword>
<evidence type="ECO:0000256" key="7">
    <source>
        <dbReference type="PROSITE-ProRule" id="PRU01373"/>
    </source>
</evidence>
<organism evidence="10 11">
    <name type="scientific">Candidatus Amunia macphersoniae</name>
    <dbReference type="NCBI Taxonomy" id="3127014"/>
    <lineage>
        <taxon>Bacteria</taxon>
        <taxon>Bacillati</taxon>
        <taxon>Candidatus Dormiibacterota</taxon>
        <taxon>Candidatus Dormibacteria</taxon>
        <taxon>Candidatus Aeolococcales</taxon>
        <taxon>Candidatus Aeolococcaceae</taxon>
        <taxon>Candidatus Amunia</taxon>
    </lineage>
</organism>
<dbReference type="Pfam" id="PF17964">
    <property type="entry name" value="Big_10"/>
    <property type="match status" value="1"/>
</dbReference>
<dbReference type="PANTHER" id="PTHR30582">
    <property type="entry name" value="L,D-TRANSPEPTIDASE"/>
    <property type="match status" value="1"/>
</dbReference>
<dbReference type="PROSITE" id="PS52029">
    <property type="entry name" value="LD_TPASE"/>
    <property type="match status" value="1"/>
</dbReference>
<dbReference type="Gene3D" id="2.60.40.3780">
    <property type="match status" value="1"/>
</dbReference>
<dbReference type="InterPro" id="IPR005490">
    <property type="entry name" value="LD_TPept_cat_dom"/>
</dbReference>
<evidence type="ECO:0000256" key="4">
    <source>
        <dbReference type="ARBA" id="ARBA00022984"/>
    </source>
</evidence>
<proteinExistence type="predicted"/>
<accession>A0A934KPV6</accession>
<dbReference type="Gene3D" id="2.40.440.10">
    <property type="entry name" value="L,D-transpeptidase catalytic domain-like"/>
    <property type="match status" value="1"/>
</dbReference>
<dbReference type="GO" id="GO:0071555">
    <property type="term" value="P:cell wall organization"/>
    <property type="evidence" value="ECO:0007669"/>
    <property type="project" value="UniProtKB-UniRule"/>
</dbReference>
<dbReference type="GO" id="GO:0008360">
    <property type="term" value="P:regulation of cell shape"/>
    <property type="evidence" value="ECO:0007669"/>
    <property type="project" value="UniProtKB-UniRule"/>
</dbReference>
<dbReference type="GO" id="GO:0071972">
    <property type="term" value="F:peptidoglycan L,D-transpeptidase activity"/>
    <property type="evidence" value="ECO:0007669"/>
    <property type="project" value="TreeGrafter"/>
</dbReference>
<feature type="signal peptide" evidence="8">
    <location>
        <begin position="1"/>
        <end position="24"/>
    </location>
</feature>
<gene>
    <name evidence="10" type="ORF">JF887_06330</name>
</gene>
<dbReference type="EMBL" id="JAEKNN010000027">
    <property type="protein sequence ID" value="MBJ7609032.1"/>
    <property type="molecule type" value="Genomic_DNA"/>
</dbReference>
<evidence type="ECO:0000256" key="6">
    <source>
        <dbReference type="ARBA" id="ARBA00023316"/>
    </source>
</evidence>
<dbReference type="PROSITE" id="PS51257">
    <property type="entry name" value="PROKAR_LIPOPROTEIN"/>
    <property type="match status" value="1"/>
</dbReference>
<dbReference type="InterPro" id="IPR050979">
    <property type="entry name" value="LD-transpeptidase"/>
</dbReference>
<evidence type="ECO:0000256" key="5">
    <source>
        <dbReference type="ARBA" id="ARBA00023315"/>
    </source>
</evidence>
<feature type="chain" id="PRO_5037020652" evidence="8">
    <location>
        <begin position="25"/>
        <end position="414"/>
    </location>
</feature>
<feature type="active site" description="Nucleophile" evidence="7">
    <location>
        <position position="348"/>
    </location>
</feature>
<keyword evidence="2" id="KW-0808">Transferase</keyword>
<dbReference type="SUPFAM" id="SSF141523">
    <property type="entry name" value="L,D-transpeptidase catalytic domain-like"/>
    <property type="match status" value="1"/>
</dbReference>
<keyword evidence="8" id="KW-0732">Signal</keyword>
<dbReference type="Proteomes" id="UP000614410">
    <property type="component" value="Unassembled WGS sequence"/>
</dbReference>
<evidence type="ECO:0000256" key="2">
    <source>
        <dbReference type="ARBA" id="ARBA00022679"/>
    </source>
</evidence>
<dbReference type="GO" id="GO:0005576">
    <property type="term" value="C:extracellular region"/>
    <property type="evidence" value="ECO:0007669"/>
    <property type="project" value="TreeGrafter"/>
</dbReference>
<dbReference type="PANTHER" id="PTHR30582:SF2">
    <property type="entry name" value="L,D-TRANSPEPTIDASE YCIB-RELATED"/>
    <property type="match status" value="1"/>
</dbReference>
<evidence type="ECO:0000256" key="1">
    <source>
        <dbReference type="ARBA" id="ARBA00004752"/>
    </source>
</evidence>
<keyword evidence="5" id="KW-0012">Acyltransferase</keyword>
<dbReference type="Gene3D" id="2.60.40.3710">
    <property type="match status" value="1"/>
</dbReference>
<name>A0A934KPV6_9BACT</name>
<comment type="pathway">
    <text evidence="1 7">Cell wall biogenesis; peptidoglycan biosynthesis.</text>
</comment>
<keyword evidence="3 7" id="KW-0133">Cell shape</keyword>
<sequence>MSSRRPLVLAALLGGATMVAGCSAPNGTGGVVAGGGQAAMVAPTPPDVTISPSDRAAEVPLDAPVKVSSSTGSLSTVVVTRVDGAPVPGAFSPDQKTWTATDGLDPAASYQVSVTAAGVAGTHTSALATFATISNVTGRLLTDATPADGDTVGVAEPIDLTFNTPIARAQQPEIIKHLKVVSTPAQVGAWHWFSDTVLHYRPAEYWQTGTKVTVSANFHGVNAGNGVWGMAGWSQSFTVGAKHVSILSDVTHQMQVYENDKLINTWPISMGKPGFETLSGNLIVLYKADKVKMKSCQTFGGAACVPGSANYYNDYVYYDTAISTNGFFIHSAPWSVGDQGARDVSHGCVNLSEAHAITFYNWSLPGDVVQVSPTVNIADINNGEADWQTPFAQYDNTGVTAAAVTPNSATPAGA</sequence>
<evidence type="ECO:0000313" key="11">
    <source>
        <dbReference type="Proteomes" id="UP000614410"/>
    </source>
</evidence>
<dbReference type="CDD" id="cd16913">
    <property type="entry name" value="YkuD_like"/>
    <property type="match status" value="1"/>
</dbReference>
<evidence type="ECO:0000256" key="3">
    <source>
        <dbReference type="ARBA" id="ARBA00022960"/>
    </source>
</evidence>
<evidence type="ECO:0000256" key="8">
    <source>
        <dbReference type="SAM" id="SignalP"/>
    </source>
</evidence>
<evidence type="ECO:0000313" key="10">
    <source>
        <dbReference type="EMBL" id="MBJ7609032.1"/>
    </source>
</evidence>
<comment type="caution">
    <text evidence="10">The sequence shown here is derived from an EMBL/GenBank/DDBJ whole genome shotgun (WGS) entry which is preliminary data.</text>
</comment>
<dbReference type="InterPro" id="IPR038063">
    <property type="entry name" value="Transpep_catalytic_dom"/>
</dbReference>
<feature type="active site" description="Proton donor/acceptor" evidence="7">
    <location>
        <position position="330"/>
    </location>
</feature>
<dbReference type="CDD" id="cd13432">
    <property type="entry name" value="LDT_IgD_like_2"/>
    <property type="match status" value="1"/>
</dbReference>
<keyword evidence="6 7" id="KW-0961">Cell wall biogenesis/degradation</keyword>
<reference evidence="10 11" key="1">
    <citation type="submission" date="2020-10" db="EMBL/GenBank/DDBJ databases">
        <title>Ca. Dormibacterota MAGs.</title>
        <authorList>
            <person name="Montgomery K."/>
        </authorList>
    </citation>
    <scope>NUCLEOTIDE SEQUENCE [LARGE SCALE GENOMIC DNA]</scope>
    <source>
        <strain evidence="10">Mitchell_Peninsula_5</strain>
    </source>
</reference>
<dbReference type="GO" id="GO:0018104">
    <property type="term" value="P:peptidoglycan-protein cross-linking"/>
    <property type="evidence" value="ECO:0007669"/>
    <property type="project" value="TreeGrafter"/>
</dbReference>
<protein>
    <submittedName>
        <fullName evidence="10">L,D-transpeptidase family protein</fullName>
    </submittedName>
</protein>
<dbReference type="GO" id="GO:0016746">
    <property type="term" value="F:acyltransferase activity"/>
    <property type="evidence" value="ECO:0007669"/>
    <property type="project" value="UniProtKB-KW"/>
</dbReference>
<dbReference type="InterPro" id="IPR041280">
    <property type="entry name" value="Big_10"/>
</dbReference>
<dbReference type="Pfam" id="PF03734">
    <property type="entry name" value="YkuD"/>
    <property type="match status" value="1"/>
</dbReference>
<evidence type="ECO:0000259" key="9">
    <source>
        <dbReference type="PROSITE" id="PS52029"/>
    </source>
</evidence>
<feature type="domain" description="L,D-TPase catalytic" evidence="9">
    <location>
        <begin position="243"/>
        <end position="372"/>
    </location>
</feature>